<reference evidence="2 3" key="1">
    <citation type="submission" date="2018-10" db="EMBL/GenBank/DDBJ databases">
        <title>Sequencing the genomes of 1000 actinobacteria strains.</title>
        <authorList>
            <person name="Klenk H.-P."/>
        </authorList>
    </citation>
    <scope>NUCLEOTIDE SEQUENCE [LARGE SCALE GENOMIC DNA]</scope>
    <source>
        <strain evidence="2 3">DSM 43800</strain>
    </source>
</reference>
<proteinExistence type="predicted"/>
<organism evidence="2 3">
    <name type="scientific">Saccharothrix australiensis</name>
    <dbReference type="NCBI Taxonomy" id="2072"/>
    <lineage>
        <taxon>Bacteria</taxon>
        <taxon>Bacillati</taxon>
        <taxon>Actinomycetota</taxon>
        <taxon>Actinomycetes</taxon>
        <taxon>Pseudonocardiales</taxon>
        <taxon>Pseudonocardiaceae</taxon>
        <taxon>Saccharothrix</taxon>
    </lineage>
</organism>
<evidence type="ECO:0000313" key="2">
    <source>
        <dbReference type="EMBL" id="RKT53365.1"/>
    </source>
</evidence>
<gene>
    <name evidence="2" type="ORF">C8E97_1924</name>
</gene>
<dbReference type="AlphaFoldDB" id="A0A495VY99"/>
<feature type="region of interest" description="Disordered" evidence="1">
    <location>
        <begin position="1"/>
        <end position="44"/>
    </location>
</feature>
<protein>
    <submittedName>
        <fullName evidence="2">Uncharacterized protein</fullName>
    </submittedName>
</protein>
<evidence type="ECO:0000313" key="3">
    <source>
        <dbReference type="Proteomes" id="UP000282084"/>
    </source>
</evidence>
<sequence>MINQQNVPGDDEQPEPEQRVVQNRRERRGHAKKNAGVNVIPGRPHQANFVGRRVFRRTGG</sequence>
<comment type="caution">
    <text evidence="2">The sequence shown here is derived from an EMBL/GenBank/DDBJ whole genome shotgun (WGS) entry which is preliminary data.</text>
</comment>
<dbReference type="EMBL" id="RBXO01000001">
    <property type="protein sequence ID" value="RKT53365.1"/>
    <property type="molecule type" value="Genomic_DNA"/>
</dbReference>
<dbReference type="Proteomes" id="UP000282084">
    <property type="component" value="Unassembled WGS sequence"/>
</dbReference>
<keyword evidence="3" id="KW-1185">Reference proteome</keyword>
<dbReference type="RefSeq" id="WP_121003569.1">
    <property type="nucleotide sequence ID" value="NZ_RBXO01000001.1"/>
</dbReference>
<evidence type="ECO:0000256" key="1">
    <source>
        <dbReference type="SAM" id="MobiDB-lite"/>
    </source>
</evidence>
<accession>A0A495VY99</accession>
<name>A0A495VY99_9PSEU</name>